<gene>
    <name evidence="3" type="ORF">H0H81_000248</name>
</gene>
<dbReference type="InterPro" id="IPR041577">
    <property type="entry name" value="RT_RNaseH_2"/>
</dbReference>
<dbReference type="OrthoDB" id="3037028at2759"/>
<dbReference type="Pfam" id="PF17919">
    <property type="entry name" value="RT_RNaseH_2"/>
    <property type="match status" value="1"/>
</dbReference>
<dbReference type="SUPFAM" id="SSF56672">
    <property type="entry name" value="DNA/RNA polymerases"/>
    <property type="match status" value="1"/>
</dbReference>
<evidence type="ECO:0000313" key="3">
    <source>
        <dbReference type="EMBL" id="KAG5634948.1"/>
    </source>
</evidence>
<feature type="domain" description="Reverse transcriptase/retrotransposon-derived protein RNase H-like" evidence="2">
    <location>
        <begin position="258"/>
        <end position="355"/>
    </location>
</feature>
<reference evidence="3" key="1">
    <citation type="submission" date="2021-02" db="EMBL/GenBank/DDBJ databases">
        <authorList>
            <person name="Nieuwenhuis M."/>
            <person name="Van De Peppel L.J.J."/>
        </authorList>
    </citation>
    <scope>NUCLEOTIDE SEQUENCE</scope>
    <source>
        <strain evidence="3">D49</strain>
    </source>
</reference>
<dbReference type="AlphaFoldDB" id="A0A9P7K338"/>
<dbReference type="EMBL" id="JABCKI010006224">
    <property type="protein sequence ID" value="KAG5634948.1"/>
    <property type="molecule type" value="Genomic_DNA"/>
</dbReference>
<feature type="region of interest" description="Disordered" evidence="1">
    <location>
        <begin position="455"/>
        <end position="486"/>
    </location>
</feature>
<organism evidence="3 4">
    <name type="scientific">Sphagnurus paluster</name>
    <dbReference type="NCBI Taxonomy" id="117069"/>
    <lineage>
        <taxon>Eukaryota</taxon>
        <taxon>Fungi</taxon>
        <taxon>Dikarya</taxon>
        <taxon>Basidiomycota</taxon>
        <taxon>Agaricomycotina</taxon>
        <taxon>Agaricomycetes</taxon>
        <taxon>Agaricomycetidae</taxon>
        <taxon>Agaricales</taxon>
        <taxon>Tricholomatineae</taxon>
        <taxon>Lyophyllaceae</taxon>
        <taxon>Sphagnurus</taxon>
    </lineage>
</organism>
<sequence length="486" mass="54410">MVGIELEAMEEIHSPAYIEELEAISILSGQVPSQVLHSNVAEDFYDIYLRSPVPGKMLIVAMSKEVCHKLKIKYNPSIILNMQSANSCLDPSLGLARNVLVVWLVFDINTQVLTRGTNNFCYILLHTLINLSIETDKELRYLTSSLAAQLTLQTLPIIEAPAGQPTPIFNAHNVPHIMLRPPRQSDGCRLAHIPHPHTIFPLETVNAAGAETLFTKIKGMQTKKKYEPVAQKIFIKDFTHRAHNLVKLTGKDQPFKFGPEQQEAQIDIVNALEATKPLVPVNYQSDNPVILAIDTSDIAVSFYTCQIDKTTLACHVYCRFGSITLNTCKSHFLQLKLELYSVFRALGAFRLYIIGVRNLILEVNACYIKGMLSNPDILPSASINRWITAILMFDFKLVHIKGTHHRLDGLSRQPPQPGDPELTEEEEYGFMHIIQPCIPPHPPLPIVEIFAGAQISSEEEDDDRETDKAKGRLLPTHGDLVHCNPP</sequence>
<name>A0A9P7K338_9AGAR</name>
<keyword evidence="4" id="KW-1185">Reference proteome</keyword>
<reference evidence="3" key="2">
    <citation type="submission" date="2021-10" db="EMBL/GenBank/DDBJ databases">
        <title>Phylogenomics reveals ancestral predisposition of the termite-cultivated fungus Termitomyces towards a domesticated lifestyle.</title>
        <authorList>
            <person name="Auxier B."/>
            <person name="Grum-Grzhimaylo A."/>
            <person name="Cardenas M.E."/>
            <person name="Lodge J.D."/>
            <person name="Laessoe T."/>
            <person name="Pedersen O."/>
            <person name="Smith M.E."/>
            <person name="Kuyper T.W."/>
            <person name="Franco-Molano E.A."/>
            <person name="Baroni T.J."/>
            <person name="Aanen D.K."/>
        </authorList>
    </citation>
    <scope>NUCLEOTIDE SEQUENCE</scope>
    <source>
        <strain evidence="3">D49</strain>
    </source>
</reference>
<evidence type="ECO:0000313" key="4">
    <source>
        <dbReference type="Proteomes" id="UP000717328"/>
    </source>
</evidence>
<protein>
    <recommendedName>
        <fullName evidence="2">Reverse transcriptase/retrotransposon-derived protein RNase H-like domain-containing protein</fullName>
    </recommendedName>
</protein>
<proteinExistence type="predicted"/>
<evidence type="ECO:0000256" key="1">
    <source>
        <dbReference type="SAM" id="MobiDB-lite"/>
    </source>
</evidence>
<comment type="caution">
    <text evidence="3">The sequence shown here is derived from an EMBL/GenBank/DDBJ whole genome shotgun (WGS) entry which is preliminary data.</text>
</comment>
<accession>A0A9P7K338</accession>
<dbReference type="Proteomes" id="UP000717328">
    <property type="component" value="Unassembled WGS sequence"/>
</dbReference>
<dbReference type="InterPro" id="IPR043502">
    <property type="entry name" value="DNA/RNA_pol_sf"/>
</dbReference>
<evidence type="ECO:0000259" key="2">
    <source>
        <dbReference type="Pfam" id="PF17919"/>
    </source>
</evidence>